<dbReference type="Pfam" id="PF13411">
    <property type="entry name" value="MerR_1"/>
    <property type="match status" value="1"/>
</dbReference>
<dbReference type="EMBL" id="JBHUMK010000054">
    <property type="protein sequence ID" value="MFD2610250.1"/>
    <property type="molecule type" value="Genomic_DNA"/>
</dbReference>
<keyword evidence="8" id="KW-1185">Reference proteome</keyword>
<reference evidence="8" key="1">
    <citation type="journal article" date="2019" name="Int. J. Syst. Evol. Microbiol.">
        <title>The Global Catalogue of Microorganisms (GCM) 10K type strain sequencing project: providing services to taxonomists for standard genome sequencing and annotation.</title>
        <authorList>
            <consortium name="The Broad Institute Genomics Platform"/>
            <consortium name="The Broad Institute Genome Sequencing Center for Infectious Disease"/>
            <person name="Wu L."/>
            <person name="Ma J."/>
        </authorList>
    </citation>
    <scope>NUCLEOTIDE SEQUENCE [LARGE SCALE GENOMIC DNA]</scope>
    <source>
        <strain evidence="8">KCTC 33842</strain>
    </source>
</reference>
<keyword evidence="4" id="KW-0804">Transcription</keyword>
<keyword evidence="3" id="KW-0238">DNA-binding</keyword>
<evidence type="ECO:0000256" key="1">
    <source>
        <dbReference type="ARBA" id="ARBA00022491"/>
    </source>
</evidence>
<dbReference type="Proteomes" id="UP001597475">
    <property type="component" value="Unassembled WGS sequence"/>
</dbReference>
<evidence type="ECO:0000313" key="8">
    <source>
        <dbReference type="Proteomes" id="UP001597475"/>
    </source>
</evidence>
<name>A0ABW5P701_9DEIO</name>
<dbReference type="RefSeq" id="WP_386846279.1">
    <property type="nucleotide sequence ID" value="NZ_JBHUMK010000054.1"/>
</dbReference>
<gene>
    <name evidence="7" type="ORF">ACFSR9_12500</name>
</gene>
<feature type="domain" description="HTH merR-type" evidence="6">
    <location>
        <begin position="54"/>
        <end position="118"/>
    </location>
</feature>
<accession>A0ABW5P701</accession>
<dbReference type="PANTHER" id="PTHR30204:SF69">
    <property type="entry name" value="MERR-FAMILY TRANSCRIPTIONAL REGULATOR"/>
    <property type="match status" value="1"/>
</dbReference>
<keyword evidence="1" id="KW-0678">Repressor</keyword>
<dbReference type="CDD" id="cd00592">
    <property type="entry name" value="HTH_MerR-like"/>
    <property type="match status" value="1"/>
</dbReference>
<dbReference type="PANTHER" id="PTHR30204">
    <property type="entry name" value="REDOX-CYCLING DRUG-SENSING TRANSCRIPTIONAL ACTIVATOR SOXR"/>
    <property type="match status" value="1"/>
</dbReference>
<dbReference type="InterPro" id="IPR047057">
    <property type="entry name" value="MerR_fam"/>
</dbReference>
<dbReference type="Gene3D" id="1.10.1660.10">
    <property type="match status" value="1"/>
</dbReference>
<dbReference type="PROSITE" id="PS50937">
    <property type="entry name" value="HTH_MERR_2"/>
    <property type="match status" value="1"/>
</dbReference>
<evidence type="ECO:0000313" key="7">
    <source>
        <dbReference type="EMBL" id="MFD2610250.1"/>
    </source>
</evidence>
<dbReference type="SMART" id="SM00422">
    <property type="entry name" value="HTH_MERR"/>
    <property type="match status" value="1"/>
</dbReference>
<dbReference type="InterPro" id="IPR009061">
    <property type="entry name" value="DNA-bd_dom_put_sf"/>
</dbReference>
<protein>
    <submittedName>
        <fullName evidence="7">MerR family transcriptional regulator</fullName>
    </submittedName>
</protein>
<evidence type="ECO:0000256" key="5">
    <source>
        <dbReference type="SAM" id="Coils"/>
    </source>
</evidence>
<organism evidence="7 8">
    <name type="scientific">Deinococcus taklimakanensis</name>
    <dbReference type="NCBI Taxonomy" id="536443"/>
    <lineage>
        <taxon>Bacteria</taxon>
        <taxon>Thermotogati</taxon>
        <taxon>Deinococcota</taxon>
        <taxon>Deinococci</taxon>
        <taxon>Deinococcales</taxon>
        <taxon>Deinococcaceae</taxon>
        <taxon>Deinococcus</taxon>
    </lineage>
</organism>
<evidence type="ECO:0000256" key="3">
    <source>
        <dbReference type="ARBA" id="ARBA00023125"/>
    </source>
</evidence>
<evidence type="ECO:0000256" key="2">
    <source>
        <dbReference type="ARBA" id="ARBA00023015"/>
    </source>
</evidence>
<evidence type="ECO:0000256" key="4">
    <source>
        <dbReference type="ARBA" id="ARBA00023163"/>
    </source>
</evidence>
<proteinExistence type="predicted"/>
<sequence length="231" mass="25656">MSAPVPLSAQEFREMARDLRTRLDREPDFRRLVQGLCGGPEGAERLTRPSGMGISAFADLVGLPASTVRHYQRLGLITPYVVNGKFRFWLHNVVQVESVRQWRDLGLSLADIGEQQAGSRLGGQAVTFNLPSLGGFSALVTEKGVRIGRAELERASPAPNRLPPGEIWFPLQTEKVRPQATRPDPLPDATPLLSEVREARQRLENQLRVLEGRVERARQLEALLSRAAPEN</sequence>
<dbReference type="InterPro" id="IPR000551">
    <property type="entry name" value="MerR-type_HTH_dom"/>
</dbReference>
<keyword evidence="5" id="KW-0175">Coiled coil</keyword>
<comment type="caution">
    <text evidence="7">The sequence shown here is derived from an EMBL/GenBank/DDBJ whole genome shotgun (WGS) entry which is preliminary data.</text>
</comment>
<feature type="coiled-coil region" evidence="5">
    <location>
        <begin position="193"/>
        <end position="220"/>
    </location>
</feature>
<dbReference type="SUPFAM" id="SSF46955">
    <property type="entry name" value="Putative DNA-binding domain"/>
    <property type="match status" value="1"/>
</dbReference>
<keyword evidence="2" id="KW-0805">Transcription regulation</keyword>
<evidence type="ECO:0000259" key="6">
    <source>
        <dbReference type="PROSITE" id="PS50937"/>
    </source>
</evidence>